<reference evidence="3 5" key="3">
    <citation type="submission" date="2023-03" db="EMBL/GenBank/DDBJ databases">
        <title>Agriculturally important microbes genome sequencing.</title>
        <authorList>
            <person name="Dunlap C."/>
        </authorList>
    </citation>
    <scope>NUCLEOTIDE SEQUENCE [LARGE SCALE GENOMIC DNA]</scope>
    <source>
        <strain evidence="3 5">CBP-3203</strain>
    </source>
</reference>
<dbReference type="EMBL" id="JARRTL010000003">
    <property type="protein sequence ID" value="MEC0483359.1"/>
    <property type="molecule type" value="Genomic_DNA"/>
</dbReference>
<evidence type="ECO:0000313" key="3">
    <source>
        <dbReference type="EMBL" id="MEC0483359.1"/>
    </source>
</evidence>
<proteinExistence type="predicted"/>
<reference evidence="2 4" key="1">
    <citation type="journal article" date="2015" name="Int. J. Syst. Evol. Microbiol.">
        <title>Bacillus glycinifermentans sp. nov., isolated from fermented soybean paste.</title>
        <authorList>
            <person name="Kim S.J."/>
            <person name="Dunlap C.A."/>
            <person name="Kwon S.W."/>
            <person name="Rooney A.P."/>
        </authorList>
    </citation>
    <scope>NUCLEOTIDE SEQUENCE [LARGE SCALE GENOMIC DNA]</scope>
    <source>
        <strain evidence="2 4">GO-13</strain>
    </source>
</reference>
<feature type="transmembrane region" description="Helical" evidence="1">
    <location>
        <begin position="47"/>
        <end position="68"/>
    </location>
</feature>
<sequence>MAKFIKVVGFAILAAGIISFLFLGFGMKTYEAGLTEGYTYEELHPLRWVYAFASLLSSFFFGSVLLGISRLVERKDEETAYIKDIHTDIRLMKARNGIVD</sequence>
<feature type="transmembrane region" description="Helical" evidence="1">
    <location>
        <begin position="7"/>
        <end position="27"/>
    </location>
</feature>
<protein>
    <submittedName>
        <fullName evidence="2">Uncharacterized protein</fullName>
    </submittedName>
</protein>
<dbReference type="Proteomes" id="UP000036168">
    <property type="component" value="Unassembled WGS sequence"/>
</dbReference>
<dbReference type="EMBL" id="LECW02000067">
    <property type="protein sequence ID" value="KRT88329.1"/>
    <property type="molecule type" value="Genomic_DNA"/>
</dbReference>
<reference evidence="2" key="2">
    <citation type="submission" date="2015-10" db="EMBL/GenBank/DDBJ databases">
        <authorList>
            <person name="Gilbert D.G."/>
        </authorList>
    </citation>
    <scope>NUCLEOTIDE SEQUENCE</scope>
    <source>
        <strain evidence="2">GO-13</strain>
    </source>
</reference>
<keyword evidence="1" id="KW-0812">Transmembrane</keyword>
<keyword evidence="5" id="KW-1185">Reference proteome</keyword>
<keyword evidence="1" id="KW-1133">Transmembrane helix</keyword>
<evidence type="ECO:0000313" key="2">
    <source>
        <dbReference type="EMBL" id="KRT88329.1"/>
    </source>
</evidence>
<dbReference type="OrthoDB" id="2454510at2"/>
<comment type="caution">
    <text evidence="2">The sequence shown here is derived from an EMBL/GenBank/DDBJ whole genome shotgun (WGS) entry which is preliminary data.</text>
</comment>
<evidence type="ECO:0000313" key="5">
    <source>
        <dbReference type="Proteomes" id="UP001341297"/>
    </source>
</evidence>
<keyword evidence="1" id="KW-0472">Membrane</keyword>
<evidence type="ECO:0000313" key="4">
    <source>
        <dbReference type="Proteomes" id="UP000036168"/>
    </source>
</evidence>
<name>A0A0T6BIK6_9BACI</name>
<dbReference type="Proteomes" id="UP001341297">
    <property type="component" value="Unassembled WGS sequence"/>
</dbReference>
<accession>A0A0T6BIK6</accession>
<dbReference type="AlphaFoldDB" id="A0A0T6BIK6"/>
<gene>
    <name evidence="2" type="ORF">AB447_207985</name>
    <name evidence="3" type="ORF">P8828_00600</name>
</gene>
<dbReference type="RefSeq" id="WP_048355881.1">
    <property type="nucleotide sequence ID" value="NZ_JARRTL010000003.1"/>
</dbReference>
<organism evidence="2 4">
    <name type="scientific">Bacillus glycinifermentans</name>
    <dbReference type="NCBI Taxonomy" id="1664069"/>
    <lineage>
        <taxon>Bacteria</taxon>
        <taxon>Bacillati</taxon>
        <taxon>Bacillota</taxon>
        <taxon>Bacilli</taxon>
        <taxon>Bacillales</taxon>
        <taxon>Bacillaceae</taxon>
        <taxon>Bacillus</taxon>
    </lineage>
</organism>
<evidence type="ECO:0000256" key="1">
    <source>
        <dbReference type="SAM" id="Phobius"/>
    </source>
</evidence>